<dbReference type="EMBL" id="KY709296">
    <property type="protein sequence ID" value="ARM70583.1"/>
    <property type="molecule type" value="Genomic_DNA"/>
</dbReference>
<reference evidence="1 2" key="1">
    <citation type="submission" date="2017-03" db="EMBL/GenBank/DDBJ databases">
        <title>Isolation of lytic bacteriophages infecting Shewanella putrefaciens and Shewanella baltica for biocontrol of fish and shrimp spoilage during chilled storage.</title>
        <authorList>
            <person name="Yang Z."/>
            <person name="Tao X."/>
            <person name="Gao L."/>
            <person name="Rao S."/>
        </authorList>
    </citation>
    <scope>NUCLEOTIDE SEQUENCE [LARGE SCALE GENOMIC DNA]</scope>
</reference>
<sequence length="89" mass="10083">MANTPLENAASAVRIKIREIILKHKVRQFALREIAEAYNISAYRAKLVYYTTVYGCTAATIVDLIQCNDEYVDHWVQARPSVINGIRGL</sequence>
<proteinExistence type="predicted"/>
<evidence type="ECO:0000313" key="2">
    <source>
        <dbReference type="Proteomes" id="UP000221216"/>
    </source>
</evidence>
<gene>
    <name evidence="1" type="ORF">SppYZU05_57</name>
</gene>
<dbReference type="Proteomes" id="UP000221216">
    <property type="component" value="Segment"/>
</dbReference>
<evidence type="ECO:0000313" key="1">
    <source>
        <dbReference type="EMBL" id="ARM70583.1"/>
    </source>
</evidence>
<accession>A0A1W6JTJ1</accession>
<protein>
    <submittedName>
        <fullName evidence="1">Uncharacterized protein</fullName>
    </submittedName>
</protein>
<name>A0A1W6JTJ1_9CAUD</name>
<organism evidence="1 2">
    <name type="scientific">Shewanella phage SppYZU05</name>
    <dbReference type="NCBI Taxonomy" id="1970795"/>
    <lineage>
        <taxon>Viruses</taxon>
        <taxon>Duplodnaviria</taxon>
        <taxon>Heunggongvirae</taxon>
        <taxon>Uroviricota</taxon>
        <taxon>Caudoviricetes</taxon>
        <taxon>Chaseviridae</taxon>
        <taxon>Nefertitivirinae</taxon>
        <taxon>Yushanvirus</taxon>
        <taxon>Yushanvirus SppYZU05</taxon>
    </lineage>
</organism>
<keyword evidence="2" id="KW-1185">Reference proteome</keyword>